<dbReference type="Gene3D" id="3.30.200.20">
    <property type="entry name" value="Phosphorylase Kinase, domain 1"/>
    <property type="match status" value="1"/>
</dbReference>
<protein>
    <submittedName>
        <fullName evidence="7">TOMM system kinase/cyclase fusion protein</fullName>
    </submittedName>
</protein>
<organism evidence="7 8">
    <name type="scientific">Dyella mobilis</name>
    <dbReference type="NCBI Taxonomy" id="1849582"/>
    <lineage>
        <taxon>Bacteria</taxon>
        <taxon>Pseudomonadati</taxon>
        <taxon>Pseudomonadota</taxon>
        <taxon>Gammaproteobacteria</taxon>
        <taxon>Lysobacterales</taxon>
        <taxon>Rhodanobacteraceae</taxon>
        <taxon>Dyella</taxon>
    </lineage>
</organism>
<dbReference type="PROSITE" id="PS00108">
    <property type="entry name" value="PROTEIN_KINASE_ST"/>
    <property type="match status" value="1"/>
</dbReference>
<dbReference type="Gene3D" id="3.40.50.300">
    <property type="entry name" value="P-loop containing nucleotide triphosphate hydrolases"/>
    <property type="match status" value="1"/>
</dbReference>
<keyword evidence="8" id="KW-1185">Reference proteome</keyword>
<evidence type="ECO:0000313" key="7">
    <source>
        <dbReference type="EMBL" id="MBM7128302.1"/>
    </source>
</evidence>
<gene>
    <name evidence="7" type="ORF">ISS99_02105</name>
</gene>
<dbReference type="PROSITE" id="PS00107">
    <property type="entry name" value="PROTEIN_KINASE_ATP"/>
    <property type="match status" value="1"/>
</dbReference>
<evidence type="ECO:0000259" key="6">
    <source>
        <dbReference type="PROSITE" id="PS50125"/>
    </source>
</evidence>
<feature type="domain" description="Protein kinase" evidence="5">
    <location>
        <begin position="15"/>
        <end position="302"/>
    </location>
</feature>
<feature type="binding site" evidence="4">
    <location>
        <position position="44"/>
    </location>
    <ligand>
        <name>ATP</name>
        <dbReference type="ChEBI" id="CHEBI:30616"/>
    </ligand>
</feature>
<dbReference type="SUPFAM" id="SSF55073">
    <property type="entry name" value="Nucleotide cyclase"/>
    <property type="match status" value="1"/>
</dbReference>
<evidence type="ECO:0000256" key="2">
    <source>
        <dbReference type="ARBA" id="ARBA00022741"/>
    </source>
</evidence>
<keyword evidence="3 4" id="KW-0067">ATP-binding</keyword>
<dbReference type="PROSITE" id="PS50125">
    <property type="entry name" value="GUANYLATE_CYCLASE_2"/>
    <property type="match status" value="1"/>
</dbReference>
<dbReference type="Pfam" id="PF00069">
    <property type="entry name" value="Pkinase"/>
    <property type="match status" value="1"/>
</dbReference>
<dbReference type="EMBL" id="JADIKF010000032">
    <property type="protein sequence ID" value="MBM7128302.1"/>
    <property type="molecule type" value="Genomic_DNA"/>
</dbReference>
<dbReference type="InterPro" id="IPR041664">
    <property type="entry name" value="AAA_16"/>
</dbReference>
<dbReference type="InterPro" id="IPR023889">
    <property type="entry name" value="TOMM_kin_cyc"/>
</dbReference>
<dbReference type="PANTHER" id="PTHR16305:SF28">
    <property type="entry name" value="GUANYLATE CYCLASE DOMAIN-CONTAINING PROTEIN"/>
    <property type="match status" value="1"/>
</dbReference>
<evidence type="ECO:0000256" key="4">
    <source>
        <dbReference type="PROSITE-ProRule" id="PRU10141"/>
    </source>
</evidence>
<evidence type="ECO:0000256" key="1">
    <source>
        <dbReference type="ARBA" id="ARBA00004167"/>
    </source>
</evidence>
<comment type="caution">
    <text evidence="7">The sequence shown here is derived from an EMBL/GenBank/DDBJ whole genome shotgun (WGS) entry which is preliminary data.</text>
</comment>
<evidence type="ECO:0000313" key="8">
    <source>
        <dbReference type="Proteomes" id="UP001430193"/>
    </source>
</evidence>
<feature type="domain" description="Guanylate cyclase" evidence="6">
    <location>
        <begin position="311"/>
        <end position="446"/>
    </location>
</feature>
<dbReference type="Proteomes" id="UP001430193">
    <property type="component" value="Unassembled WGS sequence"/>
</dbReference>
<dbReference type="NCBIfam" id="TIGR03903">
    <property type="entry name" value="TOMM_kin_cyc"/>
    <property type="match status" value="1"/>
</dbReference>
<dbReference type="Gene3D" id="3.30.70.1230">
    <property type="entry name" value="Nucleotide cyclase"/>
    <property type="match status" value="1"/>
</dbReference>
<sequence length="1300" mass="143334">MQTDQLANELLERGYRISGRLGRGGTSQVWRGEQISTGQTVALKVINLEAHLDPGRRQRMAMRFDRETQICGQLHHAHIVRLLDKGSICDTLWFAAFEYIPGTTLADLLLQRSALEPEAACELMLQILDALACAHDAGIVHRDLKPQNIMISQTGRRPQAKVLDFGIGTVVSERQSMDAPRLTMTNETLGTPSYGAPEQLRGEAPSVKGDLYAWGLIFLECLTGQQAIRGATLAEVFHQQLNPHPVALPHSIIDHPLAELLRRVLQKDVALRAHDARQVYDDLRRIDIGNLVGKLTPQHPPVGDTLVDGQTLRPAQLRQITTLCCNLTLVGPTSAATYIDTMDVLLSDQIRLCMDTGVRFGGYFGGALGGTLRFYFGYPKASDTDARRAARTALELLAQVRQRSQLLEASRGCALELTAGLHTGMVVVRHDQLPDGLAPMVAQRLERLAPANNIVVSQTTRTILDRHISFEAYSMRVPDEHGHAIGTNLMIGERETEAHVFLQPGSPDISMIGREEECLHLQRAWHSAVSGQGSSWLIVGDAGIGKSRLVRETASEAERFGGMVLECHCLSERRNNALYPILRLLSATLQQDQATDELSSFERLSRALADSGESEEALPILCSWMGICAPDSLAPALHAPVRQRQILLSAIKAMLMNHARGRPLLVCIEDVHWADPTTMEWLALMEGDLADRHVFLLMTSRPVDATTLCATKMEIGPLSHADVLAMVRQIGQRKGLSEQTVQAISDRADGIPLFAEELVRVAITPRTDATRDVLNEVPATLLDTLAQLLDTAGDAKDTAQWAAAIGREFDSELLMRVSTRDRSEIHDDLQTLVAAGVLHRKRLVAGDCYVFRHALIRDAAYGSMLQRTRESVHERIGLQLEASGHTDRARVAADLAYHFSKATHYAKAIPHGVAASQSALERGLYEDALQFAERCLDWCEKLPDDERPKAEFDVRTLLTLAGMSKYGWVDPRVADNAQRTLTLSSQVASDPRAVPSLWALATYHHVAGHRTETHQIAQRMEAITLEANDVTQLVAARNVLGMCHWIEGNYCAAADTLEWVWRNYDAVPQANLLRQIGVDSRVWSMAALANVRWFTVPNGTEALEMAAGTVREAEGLNHIPSLCLALLYQALVLQHAGERKLTMIASSRAMGMAQRYGIPAIGAYTSIMYGWAQADLSLVCQSIGALENLGCLLGFTYYPALAANIELEQGQPERALARIDACITRAECTGERYYLAELYCRKADILQRLQTASATTDIIASLECAQTHAQATGMQRTLMQCRYRLQTLQATPSEWTCQMA</sequence>
<dbReference type="SUPFAM" id="SSF52540">
    <property type="entry name" value="P-loop containing nucleoside triphosphate hydrolases"/>
    <property type="match status" value="1"/>
</dbReference>
<dbReference type="InterPro" id="IPR027417">
    <property type="entry name" value="P-loop_NTPase"/>
</dbReference>
<reference evidence="7" key="1">
    <citation type="submission" date="2020-10" db="EMBL/GenBank/DDBJ databases">
        <title>Phylogeny of dyella-like bacteria.</title>
        <authorList>
            <person name="Fu J."/>
        </authorList>
    </citation>
    <scope>NUCLEOTIDE SEQUENCE</scope>
    <source>
        <strain evidence="7">DHON07</strain>
    </source>
</reference>
<dbReference type="GO" id="GO:0016301">
    <property type="term" value="F:kinase activity"/>
    <property type="evidence" value="ECO:0007669"/>
    <property type="project" value="UniProtKB-KW"/>
</dbReference>
<dbReference type="InterPro" id="IPR029787">
    <property type="entry name" value="Nucleotide_cyclase"/>
</dbReference>
<name>A0ABS2KAT5_9GAMM</name>
<dbReference type="InterPro" id="IPR011009">
    <property type="entry name" value="Kinase-like_dom_sf"/>
</dbReference>
<proteinExistence type="predicted"/>
<dbReference type="Gene3D" id="1.10.510.10">
    <property type="entry name" value="Transferase(Phosphotransferase) domain 1"/>
    <property type="match status" value="1"/>
</dbReference>
<dbReference type="PANTHER" id="PTHR16305">
    <property type="entry name" value="TESTICULAR SOLUBLE ADENYLYL CYCLASE"/>
    <property type="match status" value="1"/>
</dbReference>
<accession>A0ABS2KAT5</accession>
<keyword evidence="7" id="KW-0418">Kinase</keyword>
<comment type="subcellular location">
    <subcellularLocation>
        <location evidence="1">Membrane</location>
        <topology evidence="1">Single-pass membrane protein</topology>
    </subcellularLocation>
</comment>
<dbReference type="RefSeq" id="WP_204629917.1">
    <property type="nucleotide sequence ID" value="NZ_BSOC01000010.1"/>
</dbReference>
<evidence type="ECO:0000259" key="5">
    <source>
        <dbReference type="PROSITE" id="PS50011"/>
    </source>
</evidence>
<dbReference type="InterPro" id="IPR017441">
    <property type="entry name" value="Protein_kinase_ATP_BS"/>
</dbReference>
<dbReference type="Pfam" id="PF13191">
    <property type="entry name" value="AAA_16"/>
    <property type="match status" value="1"/>
</dbReference>
<dbReference type="SUPFAM" id="SSF56112">
    <property type="entry name" value="Protein kinase-like (PK-like)"/>
    <property type="match status" value="1"/>
</dbReference>
<keyword evidence="7" id="KW-0808">Transferase</keyword>
<dbReference type="CDD" id="cd14014">
    <property type="entry name" value="STKc_PknB_like"/>
    <property type="match status" value="1"/>
</dbReference>
<evidence type="ECO:0000256" key="3">
    <source>
        <dbReference type="ARBA" id="ARBA00022840"/>
    </source>
</evidence>
<keyword evidence="2 4" id="KW-0547">Nucleotide-binding</keyword>
<dbReference type="PROSITE" id="PS50011">
    <property type="entry name" value="PROTEIN_KINASE_DOM"/>
    <property type="match status" value="1"/>
</dbReference>
<dbReference type="InterPro" id="IPR008271">
    <property type="entry name" value="Ser/Thr_kinase_AS"/>
</dbReference>
<dbReference type="SMART" id="SM00220">
    <property type="entry name" value="S_TKc"/>
    <property type="match status" value="1"/>
</dbReference>
<dbReference type="InterPro" id="IPR001054">
    <property type="entry name" value="A/G_cyclase"/>
</dbReference>
<dbReference type="InterPro" id="IPR000719">
    <property type="entry name" value="Prot_kinase_dom"/>
</dbReference>